<evidence type="ECO:0000256" key="11">
    <source>
        <dbReference type="ARBA" id="ARBA00023268"/>
    </source>
</evidence>
<dbReference type="CDD" id="cd02064">
    <property type="entry name" value="FAD_synthetase_N"/>
    <property type="match status" value="1"/>
</dbReference>
<dbReference type="GO" id="GO:0009398">
    <property type="term" value="P:FMN biosynthetic process"/>
    <property type="evidence" value="ECO:0007669"/>
    <property type="project" value="UniProtKB-UniRule"/>
</dbReference>
<dbReference type="GO" id="GO:0008531">
    <property type="term" value="F:riboflavin kinase activity"/>
    <property type="evidence" value="ECO:0007669"/>
    <property type="project" value="UniProtKB-UniRule"/>
</dbReference>
<keyword evidence="4 14" id="KW-0288">FMN</keyword>
<keyword evidence="8 14" id="KW-0418">Kinase</keyword>
<dbReference type="Gene3D" id="2.40.30.30">
    <property type="entry name" value="Riboflavin kinase-like"/>
    <property type="match status" value="1"/>
</dbReference>
<comment type="caution">
    <text evidence="16">The sequence shown here is derived from an EMBL/GenBank/DDBJ whole genome shotgun (WGS) entry which is preliminary data.</text>
</comment>
<dbReference type="STRING" id="337097.BHF71_00630"/>
<comment type="pathway">
    <text evidence="1 14">Cofactor biosynthesis; FAD biosynthesis; FAD from FMN: step 1/1.</text>
</comment>
<comment type="catalytic activity">
    <reaction evidence="13 14">
        <text>FMN + ATP + H(+) = FAD + diphosphate</text>
        <dbReference type="Rhea" id="RHEA:17237"/>
        <dbReference type="ChEBI" id="CHEBI:15378"/>
        <dbReference type="ChEBI" id="CHEBI:30616"/>
        <dbReference type="ChEBI" id="CHEBI:33019"/>
        <dbReference type="ChEBI" id="CHEBI:57692"/>
        <dbReference type="ChEBI" id="CHEBI:58210"/>
        <dbReference type="EC" id="2.7.7.2"/>
    </reaction>
</comment>
<evidence type="ECO:0000313" key="16">
    <source>
        <dbReference type="EMBL" id="OEG00446.1"/>
    </source>
</evidence>
<evidence type="ECO:0000256" key="3">
    <source>
        <dbReference type="ARBA" id="ARBA00022630"/>
    </source>
</evidence>
<dbReference type="EC" id="2.7.1.26" evidence="14"/>
<sequence length="314" mass="35787">MQIYQIEYPISQDNFQPSVIAIGYFDGVHLGHQQVISRACEKANELNLPCGVMTFSPHPKEVLGIGAKIDQITPLESKLKLFEKMGIDICYIVHFTKHFAAITPEQFIEDILIKLNVKGVVVGFDYTFGDKGVGNPETLRDYAEGRYTVDIIEPIFDQGKKVSSTRIRNLLASGKVSEVKRLLGRNYSFLGKVIHGQKLGRTIGFPTANLELLEHYTLIKNGVYVVRVKNKGRSFLGLMNVGFKPTVNDKKVTSYEIHILDFNEDIYGQVLEVELLEYIREEIKFKNIDQLKEQIKKDLFSLHSWYNYAILHKG</sequence>
<comment type="catalytic activity">
    <reaction evidence="12 14">
        <text>riboflavin + ATP = FMN + ADP + H(+)</text>
        <dbReference type="Rhea" id="RHEA:14357"/>
        <dbReference type="ChEBI" id="CHEBI:15378"/>
        <dbReference type="ChEBI" id="CHEBI:30616"/>
        <dbReference type="ChEBI" id="CHEBI:57986"/>
        <dbReference type="ChEBI" id="CHEBI:58210"/>
        <dbReference type="ChEBI" id="CHEBI:456216"/>
        <dbReference type="EC" id="2.7.1.26"/>
    </reaction>
</comment>
<dbReference type="SMART" id="SM00904">
    <property type="entry name" value="Flavokinase"/>
    <property type="match status" value="1"/>
</dbReference>
<comment type="pathway">
    <text evidence="2 14">Cofactor biosynthesis; FMN biosynthesis; FMN from riboflavin (ATP route): step 1/1.</text>
</comment>
<evidence type="ECO:0000256" key="12">
    <source>
        <dbReference type="ARBA" id="ARBA00047880"/>
    </source>
</evidence>
<evidence type="ECO:0000256" key="4">
    <source>
        <dbReference type="ARBA" id="ARBA00022643"/>
    </source>
</evidence>
<dbReference type="InterPro" id="IPR015865">
    <property type="entry name" value="Riboflavin_kinase_bac/euk"/>
</dbReference>
<proteinExistence type="inferred from homology"/>
<dbReference type="NCBIfam" id="TIGR00125">
    <property type="entry name" value="cyt_tran_rel"/>
    <property type="match status" value="1"/>
</dbReference>
<dbReference type="InterPro" id="IPR023468">
    <property type="entry name" value="Riboflavin_kinase"/>
</dbReference>
<evidence type="ECO:0000256" key="1">
    <source>
        <dbReference type="ARBA" id="ARBA00004726"/>
    </source>
</evidence>
<dbReference type="EMBL" id="MIJF01000001">
    <property type="protein sequence ID" value="OEG00446.1"/>
    <property type="molecule type" value="Genomic_DNA"/>
</dbReference>
<gene>
    <name evidence="16" type="ORF">BHF71_00630</name>
</gene>
<evidence type="ECO:0000256" key="2">
    <source>
        <dbReference type="ARBA" id="ARBA00005201"/>
    </source>
</evidence>
<protein>
    <recommendedName>
        <fullName evidence="14">Riboflavin biosynthesis protein</fullName>
    </recommendedName>
    <domain>
        <recommendedName>
            <fullName evidence="14">Riboflavin kinase</fullName>
            <ecNumber evidence="14">2.7.1.26</ecNumber>
        </recommendedName>
        <alternativeName>
            <fullName evidence="14">Flavokinase</fullName>
        </alternativeName>
    </domain>
    <domain>
        <recommendedName>
            <fullName evidence="14">FMN adenylyltransferase</fullName>
            <ecNumber evidence="14">2.7.7.2</ecNumber>
        </recommendedName>
        <alternativeName>
            <fullName evidence="14">FAD pyrophosphorylase</fullName>
        </alternativeName>
        <alternativeName>
            <fullName evidence="14">FAD synthase</fullName>
        </alternativeName>
    </domain>
</protein>
<dbReference type="GO" id="GO:0006747">
    <property type="term" value="P:FAD biosynthetic process"/>
    <property type="evidence" value="ECO:0007669"/>
    <property type="project" value="UniProtKB-UniRule"/>
</dbReference>
<dbReference type="InterPro" id="IPR002606">
    <property type="entry name" value="Riboflavin_kinase_bac"/>
</dbReference>
<feature type="domain" description="Riboflavin kinase" evidence="15">
    <location>
        <begin position="182"/>
        <end position="307"/>
    </location>
</feature>
<dbReference type="FunFam" id="3.40.50.620:FF:000021">
    <property type="entry name" value="Riboflavin biosynthesis protein"/>
    <property type="match status" value="1"/>
</dbReference>
<evidence type="ECO:0000313" key="17">
    <source>
        <dbReference type="Proteomes" id="UP000243739"/>
    </source>
</evidence>
<evidence type="ECO:0000259" key="15">
    <source>
        <dbReference type="SMART" id="SM00904"/>
    </source>
</evidence>
<dbReference type="AlphaFoldDB" id="A0A1D2YXY6"/>
<dbReference type="RefSeq" id="WP_069655759.1">
    <property type="nucleotide sequence ID" value="NZ_MIJF01000001.1"/>
</dbReference>
<keyword evidence="11" id="KW-0511">Multifunctional enzyme</keyword>
<accession>A0A1D2YXY6</accession>
<dbReference type="NCBIfam" id="NF004160">
    <property type="entry name" value="PRK05627.1-3"/>
    <property type="match status" value="1"/>
</dbReference>
<evidence type="ECO:0000256" key="10">
    <source>
        <dbReference type="ARBA" id="ARBA00022840"/>
    </source>
</evidence>
<dbReference type="Pfam" id="PF01687">
    <property type="entry name" value="Flavokinase"/>
    <property type="match status" value="1"/>
</dbReference>
<dbReference type="OrthoDB" id="9803667at2"/>
<keyword evidence="5 14" id="KW-0808">Transferase</keyword>
<evidence type="ECO:0000256" key="9">
    <source>
        <dbReference type="ARBA" id="ARBA00022827"/>
    </source>
</evidence>
<dbReference type="Proteomes" id="UP000243739">
    <property type="component" value="Unassembled WGS sequence"/>
</dbReference>
<dbReference type="Pfam" id="PF06574">
    <property type="entry name" value="FAD_syn"/>
    <property type="match status" value="1"/>
</dbReference>
<dbReference type="PIRSF" id="PIRSF004491">
    <property type="entry name" value="FAD_Synth"/>
    <property type="match status" value="1"/>
</dbReference>
<dbReference type="InterPro" id="IPR004821">
    <property type="entry name" value="Cyt_trans-like"/>
</dbReference>
<keyword evidence="10 14" id="KW-0067">ATP-binding</keyword>
<keyword evidence="17" id="KW-1185">Reference proteome</keyword>
<comment type="similarity">
    <text evidence="14">Belongs to the ribF family.</text>
</comment>
<evidence type="ECO:0000256" key="6">
    <source>
        <dbReference type="ARBA" id="ARBA00022695"/>
    </source>
</evidence>
<evidence type="ECO:0000256" key="5">
    <source>
        <dbReference type="ARBA" id="ARBA00022679"/>
    </source>
</evidence>
<dbReference type="EC" id="2.7.7.2" evidence="14"/>
<organism evidence="16 17">
    <name type="scientific">Vulcanibacillus modesticaldus</name>
    <dbReference type="NCBI Taxonomy" id="337097"/>
    <lineage>
        <taxon>Bacteria</taxon>
        <taxon>Bacillati</taxon>
        <taxon>Bacillota</taxon>
        <taxon>Bacilli</taxon>
        <taxon>Bacillales</taxon>
        <taxon>Bacillaceae</taxon>
        <taxon>Vulcanibacillus</taxon>
    </lineage>
</organism>
<dbReference type="UniPathway" id="UPA00276">
    <property type="reaction ID" value="UER00406"/>
</dbReference>
<name>A0A1D2YXY6_9BACI</name>
<evidence type="ECO:0000256" key="13">
    <source>
        <dbReference type="ARBA" id="ARBA00049494"/>
    </source>
</evidence>
<reference evidence="16 17" key="1">
    <citation type="submission" date="2016-09" db="EMBL/GenBank/DDBJ databases">
        <title>Draft genome sequence for the type strain of Vulcanibacillus modesticaldus BR, a strictly anaerobic, moderately thermophilic, and nitrate-reducing bacterium from deep sea-hydrothermal vents of the Mid-Atlantic Ridge.</title>
        <authorList>
            <person name="Abin C.A."/>
            <person name="Hollibaugh J.T."/>
        </authorList>
    </citation>
    <scope>NUCLEOTIDE SEQUENCE [LARGE SCALE GENOMIC DNA]</scope>
    <source>
        <strain evidence="16 17">BR</strain>
    </source>
</reference>
<dbReference type="Gene3D" id="3.40.50.620">
    <property type="entry name" value="HUPs"/>
    <property type="match status" value="1"/>
</dbReference>
<dbReference type="PANTHER" id="PTHR22749">
    <property type="entry name" value="RIBOFLAVIN KINASE/FMN ADENYLYLTRANSFERASE"/>
    <property type="match status" value="1"/>
</dbReference>
<evidence type="ECO:0000256" key="8">
    <source>
        <dbReference type="ARBA" id="ARBA00022777"/>
    </source>
</evidence>
<dbReference type="InterPro" id="IPR014729">
    <property type="entry name" value="Rossmann-like_a/b/a_fold"/>
</dbReference>
<dbReference type="SUPFAM" id="SSF82114">
    <property type="entry name" value="Riboflavin kinase-like"/>
    <property type="match status" value="1"/>
</dbReference>
<keyword evidence="7 14" id="KW-0547">Nucleotide-binding</keyword>
<dbReference type="NCBIfam" id="TIGR00083">
    <property type="entry name" value="ribF"/>
    <property type="match status" value="1"/>
</dbReference>
<evidence type="ECO:0000256" key="14">
    <source>
        <dbReference type="PIRNR" id="PIRNR004491"/>
    </source>
</evidence>
<dbReference type="GO" id="GO:0005524">
    <property type="term" value="F:ATP binding"/>
    <property type="evidence" value="ECO:0007669"/>
    <property type="project" value="UniProtKB-UniRule"/>
</dbReference>
<dbReference type="UniPathway" id="UPA00277">
    <property type="reaction ID" value="UER00407"/>
</dbReference>
<keyword evidence="9 14" id="KW-0274">FAD</keyword>
<dbReference type="GO" id="GO:0003919">
    <property type="term" value="F:FMN adenylyltransferase activity"/>
    <property type="evidence" value="ECO:0007669"/>
    <property type="project" value="UniProtKB-UniRule"/>
</dbReference>
<dbReference type="SUPFAM" id="SSF52374">
    <property type="entry name" value="Nucleotidylyl transferase"/>
    <property type="match status" value="1"/>
</dbReference>
<keyword evidence="3 14" id="KW-0285">Flavoprotein</keyword>
<dbReference type="GO" id="GO:0009231">
    <property type="term" value="P:riboflavin biosynthetic process"/>
    <property type="evidence" value="ECO:0007669"/>
    <property type="project" value="InterPro"/>
</dbReference>
<keyword evidence="6 14" id="KW-0548">Nucleotidyltransferase</keyword>
<evidence type="ECO:0000256" key="7">
    <source>
        <dbReference type="ARBA" id="ARBA00022741"/>
    </source>
</evidence>
<dbReference type="InterPro" id="IPR023465">
    <property type="entry name" value="Riboflavin_kinase_dom_sf"/>
</dbReference>
<dbReference type="InterPro" id="IPR015864">
    <property type="entry name" value="FAD_synthase"/>
</dbReference>
<dbReference type="PANTHER" id="PTHR22749:SF6">
    <property type="entry name" value="RIBOFLAVIN KINASE"/>
    <property type="match status" value="1"/>
</dbReference>
<dbReference type="NCBIfam" id="NF004162">
    <property type="entry name" value="PRK05627.1-5"/>
    <property type="match status" value="1"/>
</dbReference>